<dbReference type="EMBL" id="JACHMU010000001">
    <property type="protein sequence ID" value="MBB5743027.1"/>
    <property type="molecule type" value="Genomic_DNA"/>
</dbReference>
<dbReference type="Proteomes" id="UP000517712">
    <property type="component" value="Unassembled WGS sequence"/>
</dbReference>
<evidence type="ECO:0000313" key="6">
    <source>
        <dbReference type="EMBL" id="MBB5743027.1"/>
    </source>
</evidence>
<keyword evidence="2" id="KW-0812">Transmembrane</keyword>
<dbReference type="Gene3D" id="2.60.40.10">
    <property type="entry name" value="Immunoglobulins"/>
    <property type="match status" value="2"/>
</dbReference>
<dbReference type="Pfam" id="PF04213">
    <property type="entry name" value="HtaA"/>
    <property type="match status" value="3"/>
</dbReference>
<reference evidence="6 7" key="1">
    <citation type="submission" date="2020-08" db="EMBL/GenBank/DDBJ databases">
        <title>Sequencing the genomes of 1000 actinobacteria strains.</title>
        <authorList>
            <person name="Klenk H.-P."/>
        </authorList>
    </citation>
    <scope>NUCLEOTIDE SEQUENCE [LARGE SCALE GENOMIC DNA]</scope>
    <source>
        <strain evidence="6 7">DSM 24823</strain>
    </source>
</reference>
<dbReference type="InterPro" id="IPR007331">
    <property type="entry name" value="Htaa"/>
</dbReference>
<sequence>MERTKRAPRRALASTLIGALIAAAALVGVAAPAQAAEADVADATVSWGLRDSWRNYITGPIAHGSVTPVAPASVASGIVSWSGGAGTIDPDTRLGSVSFGGSVNYYGHDGALDLTMSNPTFSVDSASTATLYFDVTSVEYGGFPATDATQMAVATFGLGEPSVGAGTIGWTTGQGTLTAAALTMFGGMYDSNPYADGLTVTLPYTVQTPDPVGTTTALSVSPEATAAEGDEVTLSATVAPAAEGSVEFFDGTASLGTDDVADGAASIATSALAAGPHTLTAEFTPADATAFGGSTSEPYSYTITAAPDPDQDADATSTTLTVEPQTRTLLGEDVTLTATVANATGSDVPAGSVEFFSTAAGTADRVSLGSEDVADGAAKLTTSALAAGGHAFTAEFTPADDAFQPSEAEATANYGIVDPAVVEIAAPTDGTEITDVTARWAWSEYANGWTKVASGDVSVADGSFVLSGGTGVVADDATVVRFTGALRVEAYAGFFPPNGQWIELVDPVLTISADGAATWSGDVRTGVGAYDSSAATTHLVVATAAGIDVPDFTGDVDATVAFDYEGTTAQGTWNADYGNAWPNAFVLAVPSAIQSFYYQSGETPGNATKPPAPLGLSWTAPEGEPEPEPGVVSGATLEWGLKQSFRNYITGPIAHGSISLDGTALNGDGEFVWSNGSGAYAVDSNTGEVSYSGSVHFTGHAGALDMTISNPRIAVTGPLSATLFVDVVSAGYNGTEDVNETDVAFATLTLPAGVTASDGEAITWTDAVAVLTEDGAAAFAGFYSAGTALDPVTFTFPLTEDAPVAPVLSIDGSSTITQGGVLSVSGSGFESGEKLTAVVHSDPVDLGTFTASASGTVNVRWTIPADFATGSHSLVVTRADGTVATAYFTVSAATTGGSGGGGEAVAGGGAAVEVCTAQSVSGATISWGVKESFRNYIEGPIAKGEISGAWGAGSGAYSTGNDSGSVGYGGSIHYTGHSGLLDITLSNPRIQVTGATTAMLYLDAQSAGYGSHESVAASGVAFASLSLPAASESATQVSWSGASASLTSAGAAAFMGFYEAGEALDAVSFTFPLGAEVPCDTTTDGSLATTGGPAPFDAVWAAAILLLLGSGALVWHRRRQAV</sequence>
<evidence type="ECO:0000259" key="5">
    <source>
        <dbReference type="Pfam" id="PF16640"/>
    </source>
</evidence>
<comment type="caution">
    <text evidence="6">The sequence shown here is derived from an EMBL/GenBank/DDBJ whole genome shotgun (WGS) entry which is preliminary data.</text>
</comment>
<feature type="domain" description="Htaa" evidence="4">
    <location>
        <begin position="43"/>
        <end position="201"/>
    </location>
</feature>
<keyword evidence="2" id="KW-0472">Membrane</keyword>
<feature type="signal peptide" evidence="3">
    <location>
        <begin position="1"/>
        <end position="35"/>
    </location>
</feature>
<keyword evidence="7" id="KW-1185">Reference proteome</keyword>
<feature type="domain" description="Htaa" evidence="4">
    <location>
        <begin position="635"/>
        <end position="795"/>
    </location>
</feature>
<dbReference type="AlphaFoldDB" id="A0A7W9CD01"/>
<proteinExistence type="predicted"/>
<keyword evidence="2" id="KW-1133">Transmembrane helix</keyword>
<evidence type="ECO:0008006" key="8">
    <source>
        <dbReference type="Google" id="ProtNLM"/>
    </source>
</evidence>
<feature type="domain" description="Htaa" evidence="4">
    <location>
        <begin position="923"/>
        <end position="1070"/>
    </location>
</feature>
<accession>A0A7W9CD01</accession>
<dbReference type="GO" id="GO:0005975">
    <property type="term" value="P:carbohydrate metabolic process"/>
    <property type="evidence" value="ECO:0007669"/>
    <property type="project" value="UniProtKB-ARBA"/>
</dbReference>
<feature type="region of interest" description="Disordered" evidence="1">
    <location>
        <begin position="604"/>
        <end position="630"/>
    </location>
</feature>
<evidence type="ECO:0000256" key="1">
    <source>
        <dbReference type="SAM" id="MobiDB-lite"/>
    </source>
</evidence>
<organism evidence="6 7">
    <name type="scientific">Microbacterium ginsengiterrae</name>
    <dbReference type="NCBI Taxonomy" id="546115"/>
    <lineage>
        <taxon>Bacteria</taxon>
        <taxon>Bacillati</taxon>
        <taxon>Actinomycetota</taxon>
        <taxon>Actinomycetes</taxon>
        <taxon>Micrococcales</taxon>
        <taxon>Microbacteriaceae</taxon>
        <taxon>Microbacterium</taxon>
    </lineage>
</organism>
<dbReference type="RefSeq" id="WP_184282725.1">
    <property type="nucleotide sequence ID" value="NZ_BAAAPG010000001.1"/>
</dbReference>
<gene>
    <name evidence="6" type="ORF">HD600_001524</name>
</gene>
<dbReference type="Pfam" id="PF16640">
    <property type="entry name" value="Big_3_5"/>
    <property type="match status" value="2"/>
</dbReference>
<feature type="domain" description="Bacterial Ig-like" evidence="5">
    <location>
        <begin position="222"/>
        <end position="304"/>
    </location>
</feature>
<keyword evidence="3" id="KW-0732">Signal</keyword>
<dbReference type="InterPro" id="IPR013783">
    <property type="entry name" value="Ig-like_fold"/>
</dbReference>
<feature type="transmembrane region" description="Helical" evidence="2">
    <location>
        <begin position="1098"/>
        <end position="1116"/>
    </location>
</feature>
<evidence type="ECO:0000313" key="7">
    <source>
        <dbReference type="Proteomes" id="UP000517712"/>
    </source>
</evidence>
<name>A0A7W9CD01_9MICO</name>
<feature type="domain" description="Bacterial Ig-like" evidence="5">
    <location>
        <begin position="321"/>
        <end position="411"/>
    </location>
</feature>
<feature type="chain" id="PRO_5030813321" description="Htaa protein" evidence="3">
    <location>
        <begin position="36"/>
        <end position="1122"/>
    </location>
</feature>
<evidence type="ECO:0000256" key="2">
    <source>
        <dbReference type="SAM" id="Phobius"/>
    </source>
</evidence>
<protein>
    <recommendedName>
        <fullName evidence="8">Htaa protein</fullName>
    </recommendedName>
</protein>
<evidence type="ECO:0000259" key="4">
    <source>
        <dbReference type="Pfam" id="PF04213"/>
    </source>
</evidence>
<evidence type="ECO:0000256" key="3">
    <source>
        <dbReference type="SAM" id="SignalP"/>
    </source>
</evidence>
<dbReference type="InterPro" id="IPR032109">
    <property type="entry name" value="Big_3_5"/>
</dbReference>